<evidence type="ECO:0000313" key="2">
    <source>
        <dbReference type="Proteomes" id="UP000036367"/>
    </source>
</evidence>
<reference evidence="1" key="1">
    <citation type="submission" date="2015-05" db="EMBL/GenBank/DDBJ databases">
        <title>Permanent draft genome of Rhodopirellula islandicus K833.</title>
        <authorList>
            <person name="Kizina J."/>
            <person name="Richter M."/>
            <person name="Glockner F.O."/>
            <person name="Harder J."/>
        </authorList>
    </citation>
    <scope>NUCLEOTIDE SEQUENCE [LARGE SCALE GENOMIC DNA]</scope>
    <source>
        <strain evidence="1">K833</strain>
    </source>
</reference>
<comment type="caution">
    <text evidence="1">The sequence shown here is derived from an EMBL/GenBank/DDBJ whole genome shotgun (WGS) entry which is preliminary data.</text>
</comment>
<dbReference type="Proteomes" id="UP000036367">
    <property type="component" value="Unassembled WGS sequence"/>
</dbReference>
<accession>A0A0J1BF50</accession>
<protein>
    <submittedName>
        <fullName evidence="1">Uncharacterized protein</fullName>
    </submittedName>
</protein>
<proteinExistence type="predicted"/>
<sequence length="45" mass="5295">MRESENGLTTERVRTEQLGTIVLLWSRLGDCKLQSEHCKRVVCYR</sequence>
<name>A0A0J1BF50_RHOIS</name>
<dbReference type="AlphaFoldDB" id="A0A0J1BF50"/>
<dbReference type="EMBL" id="LECT01000023">
    <property type="protein sequence ID" value="KLU05160.1"/>
    <property type="molecule type" value="Genomic_DNA"/>
</dbReference>
<keyword evidence="2" id="KW-1185">Reference proteome</keyword>
<organism evidence="1 2">
    <name type="scientific">Rhodopirellula islandica</name>
    <dbReference type="NCBI Taxonomy" id="595434"/>
    <lineage>
        <taxon>Bacteria</taxon>
        <taxon>Pseudomonadati</taxon>
        <taxon>Planctomycetota</taxon>
        <taxon>Planctomycetia</taxon>
        <taxon>Pirellulales</taxon>
        <taxon>Pirellulaceae</taxon>
        <taxon>Rhodopirellula</taxon>
    </lineage>
</organism>
<dbReference type="PATRIC" id="fig|595434.4.peg.2786"/>
<gene>
    <name evidence="1" type="ORF">RISK_002922</name>
</gene>
<evidence type="ECO:0000313" key="1">
    <source>
        <dbReference type="EMBL" id="KLU05160.1"/>
    </source>
</evidence>